<organism evidence="2 3">
    <name type="scientific">Orlajensenia flava</name>
    <dbReference type="NCBI Taxonomy" id="2565934"/>
    <lineage>
        <taxon>Bacteria</taxon>
        <taxon>Bacillati</taxon>
        <taxon>Actinomycetota</taxon>
        <taxon>Actinomycetes</taxon>
        <taxon>Micrococcales</taxon>
        <taxon>Microbacteriaceae</taxon>
        <taxon>Orlajensenia</taxon>
    </lineage>
</organism>
<evidence type="ECO:0000313" key="2">
    <source>
        <dbReference type="EMBL" id="THG28385.1"/>
    </source>
</evidence>
<dbReference type="Proteomes" id="UP000307380">
    <property type="component" value="Unassembled WGS sequence"/>
</dbReference>
<dbReference type="InterPro" id="IPR013103">
    <property type="entry name" value="RVT_2"/>
</dbReference>
<comment type="caution">
    <text evidence="2">The sequence shown here is derived from an EMBL/GenBank/DDBJ whole genome shotgun (WGS) entry which is preliminary data.</text>
</comment>
<protein>
    <recommendedName>
        <fullName evidence="1">Reverse transcriptase Ty1/copia-type domain-containing protein</fullName>
    </recommendedName>
</protein>
<dbReference type="AlphaFoldDB" id="A0A4S4FH31"/>
<feature type="domain" description="Reverse transcriptase Ty1/copia-type" evidence="1">
    <location>
        <begin position="62"/>
        <end position="115"/>
    </location>
</feature>
<dbReference type="Pfam" id="PF07727">
    <property type="entry name" value="RVT_2"/>
    <property type="match status" value="1"/>
</dbReference>
<evidence type="ECO:0000313" key="3">
    <source>
        <dbReference type="Proteomes" id="UP000307380"/>
    </source>
</evidence>
<gene>
    <name evidence="2" type="ORF">E6C70_16545</name>
</gene>
<reference evidence="2 3" key="1">
    <citation type="submission" date="2019-04" db="EMBL/GenBank/DDBJ databases">
        <authorList>
            <person name="Jiang L."/>
        </authorList>
    </citation>
    <scope>NUCLEOTIDE SEQUENCE [LARGE SCALE GENOMIC DNA]</scope>
    <source>
        <strain evidence="2 3">YIM 131861</strain>
    </source>
</reference>
<dbReference type="OrthoDB" id="1490895at2"/>
<evidence type="ECO:0000259" key="1">
    <source>
        <dbReference type="Pfam" id="PF07727"/>
    </source>
</evidence>
<name>A0A4S4FH31_9MICO</name>
<accession>A0A4S4FH31</accession>
<proteinExistence type="predicted"/>
<dbReference type="EMBL" id="SSSN01000024">
    <property type="protein sequence ID" value="THG28385.1"/>
    <property type="molecule type" value="Genomic_DNA"/>
</dbReference>
<feature type="non-terminal residue" evidence="2">
    <location>
        <position position="1"/>
    </location>
</feature>
<sequence length="115" mass="13326">RRSGRTSIPPDRYIGMVEEHDIDDVLLLEGIEPVTYKGAMTCPDSKLWLDAMQSEMDSMYENNVWDLVDLPEKVRPLQCKWLYKIKHAVEGQQDIYKARLVAKGFTQVPGLHYDE</sequence>
<keyword evidence="3" id="KW-1185">Reference proteome</keyword>
<feature type="non-terminal residue" evidence="2">
    <location>
        <position position="115"/>
    </location>
</feature>